<feature type="domain" description="4'-phosphopantetheinyl transferase" evidence="3">
    <location>
        <begin position="102"/>
        <end position="202"/>
    </location>
</feature>
<evidence type="ECO:0000259" key="4">
    <source>
        <dbReference type="Pfam" id="PF22624"/>
    </source>
</evidence>
<proteinExistence type="inferred from homology"/>
<dbReference type="OrthoDB" id="9808281at2"/>
<dbReference type="Proteomes" id="UP000199652">
    <property type="component" value="Unassembled WGS sequence"/>
</dbReference>
<dbReference type="SUPFAM" id="SSF56214">
    <property type="entry name" value="4'-phosphopantetheinyl transferase"/>
    <property type="match status" value="2"/>
</dbReference>
<sequence length="219" mass="24012">MKLYTMYTSALQSAAVFNGRLTEVPVSRQQKAKSYRFARDRALSLGAGLLLNQALEEAGIDPRGVAFQASDGQKPVLKGHPDFHFNLSHSGDYAILGVADTPIGVDIEKMTDIPRALARHYFHKGEIAFLNGLSEEGFIPGFYRLWTLKESFMKATGLGFSLALDAFEIQMGSAIGVRQRVNEKSYGFTEVDDLGGYAISICVEGGEIGKVPLQEEEQE</sequence>
<reference evidence="6" key="1">
    <citation type="submission" date="2016-10" db="EMBL/GenBank/DDBJ databases">
        <authorList>
            <person name="Varghese N."/>
            <person name="Submissions S."/>
        </authorList>
    </citation>
    <scope>NUCLEOTIDE SEQUENCE [LARGE SCALE GENOMIC DNA]</scope>
    <source>
        <strain evidence="6">VPI 5359</strain>
    </source>
</reference>
<evidence type="ECO:0000256" key="1">
    <source>
        <dbReference type="ARBA" id="ARBA00010990"/>
    </source>
</evidence>
<dbReference type="GO" id="GO:0008897">
    <property type="term" value="F:holo-[acyl-carrier-protein] synthase activity"/>
    <property type="evidence" value="ECO:0007669"/>
    <property type="project" value="InterPro"/>
</dbReference>
<dbReference type="Gene3D" id="3.90.470.20">
    <property type="entry name" value="4'-phosphopantetheinyl transferase domain"/>
    <property type="match status" value="2"/>
</dbReference>
<feature type="domain" description="4'-phosphopantetheinyl transferase N-terminal" evidence="4">
    <location>
        <begin position="18"/>
        <end position="96"/>
    </location>
</feature>
<dbReference type="STRING" id="1528.SAMN04488579_101148"/>
<accession>A0A1H3AR82</accession>
<comment type="similarity">
    <text evidence="1">Belongs to the P-Pant transferase superfamily. Gsp/Sfp/HetI/AcpT family.</text>
</comment>
<keyword evidence="2 5" id="KW-0808">Transferase</keyword>
<dbReference type="InterPro" id="IPR055066">
    <property type="entry name" value="AASDHPPT_N"/>
</dbReference>
<dbReference type="GO" id="GO:0000287">
    <property type="term" value="F:magnesium ion binding"/>
    <property type="evidence" value="ECO:0007669"/>
    <property type="project" value="InterPro"/>
</dbReference>
<dbReference type="PANTHER" id="PTHR12215">
    <property type="entry name" value="PHOSPHOPANTETHEINE TRANSFERASE"/>
    <property type="match status" value="1"/>
</dbReference>
<dbReference type="InterPro" id="IPR037143">
    <property type="entry name" value="4-PPantetheinyl_Trfase_dom_sf"/>
</dbReference>
<keyword evidence="6" id="KW-1185">Reference proteome</keyword>
<dbReference type="Pfam" id="PF22624">
    <property type="entry name" value="AASDHPPT_N"/>
    <property type="match status" value="1"/>
</dbReference>
<protein>
    <submittedName>
        <fullName evidence="5">4'-phosphopantetheinyl transferase</fullName>
    </submittedName>
</protein>
<evidence type="ECO:0000259" key="3">
    <source>
        <dbReference type="Pfam" id="PF01648"/>
    </source>
</evidence>
<dbReference type="GO" id="GO:0005829">
    <property type="term" value="C:cytosol"/>
    <property type="evidence" value="ECO:0007669"/>
    <property type="project" value="TreeGrafter"/>
</dbReference>
<dbReference type="Pfam" id="PF01648">
    <property type="entry name" value="ACPS"/>
    <property type="match status" value="1"/>
</dbReference>
<dbReference type="PANTHER" id="PTHR12215:SF10">
    <property type="entry name" value="L-AMINOADIPATE-SEMIALDEHYDE DEHYDROGENASE-PHOSPHOPANTETHEINYL TRANSFERASE"/>
    <property type="match status" value="1"/>
</dbReference>
<evidence type="ECO:0000256" key="2">
    <source>
        <dbReference type="ARBA" id="ARBA00022679"/>
    </source>
</evidence>
<dbReference type="AlphaFoldDB" id="A0A1H3AR82"/>
<dbReference type="InterPro" id="IPR050559">
    <property type="entry name" value="P-Pant_transferase_sf"/>
</dbReference>
<organism evidence="5 6">
    <name type="scientific">Eubacterium barkeri</name>
    <name type="common">Clostridium barkeri</name>
    <dbReference type="NCBI Taxonomy" id="1528"/>
    <lineage>
        <taxon>Bacteria</taxon>
        <taxon>Bacillati</taxon>
        <taxon>Bacillota</taxon>
        <taxon>Clostridia</taxon>
        <taxon>Eubacteriales</taxon>
        <taxon>Eubacteriaceae</taxon>
        <taxon>Eubacterium</taxon>
    </lineage>
</organism>
<evidence type="ECO:0000313" key="5">
    <source>
        <dbReference type="EMBL" id="SDX32186.1"/>
    </source>
</evidence>
<dbReference type="GO" id="GO:0019878">
    <property type="term" value="P:lysine biosynthetic process via aminoadipic acid"/>
    <property type="evidence" value="ECO:0007669"/>
    <property type="project" value="TreeGrafter"/>
</dbReference>
<dbReference type="InterPro" id="IPR008278">
    <property type="entry name" value="4-PPantetheinyl_Trfase_dom"/>
</dbReference>
<evidence type="ECO:0000313" key="6">
    <source>
        <dbReference type="Proteomes" id="UP000199652"/>
    </source>
</evidence>
<dbReference type="EMBL" id="FNOU01000001">
    <property type="protein sequence ID" value="SDX32186.1"/>
    <property type="molecule type" value="Genomic_DNA"/>
</dbReference>
<gene>
    <name evidence="5" type="ORF">SAMN04488579_101148</name>
</gene>
<name>A0A1H3AR82_EUBBA</name>